<reference evidence="8 9" key="1">
    <citation type="submission" date="2023-08" db="EMBL/GenBank/DDBJ databases">
        <title>Rhodoferax potami sp. nov. and Rhodoferax mekongensis sp. nov., isolated from the Mekong River in Thailand.</title>
        <authorList>
            <person name="Kitikhun S."/>
            <person name="Charoenyingcharoen P."/>
            <person name="Siriarchawattana P."/>
            <person name="Likhitrattanapisal S."/>
            <person name="Nilsakha T."/>
            <person name="Chanpet A."/>
            <person name="Rattanawaree P."/>
            <person name="Ingsriswang S."/>
        </authorList>
    </citation>
    <scope>NUCLEOTIDE SEQUENCE [LARGE SCALE GENOMIC DNA]</scope>
    <source>
        <strain evidence="8 9">TBRC 17660</strain>
    </source>
</reference>
<dbReference type="PANTHER" id="PTHR30237">
    <property type="entry name" value="MURAMOYLTETRAPEPTIDE CARBOXYPEPTIDASE"/>
    <property type="match status" value="1"/>
</dbReference>
<evidence type="ECO:0000256" key="4">
    <source>
        <dbReference type="ARBA" id="ARBA00022801"/>
    </source>
</evidence>
<dbReference type="Proteomes" id="UP001321700">
    <property type="component" value="Unassembled WGS sequence"/>
</dbReference>
<comment type="caution">
    <text evidence="8">The sequence shown here is derived from an EMBL/GenBank/DDBJ whole genome shotgun (WGS) entry which is preliminary data.</text>
</comment>
<keyword evidence="2" id="KW-0121">Carboxypeptidase</keyword>
<dbReference type="SUPFAM" id="SSF141986">
    <property type="entry name" value="LD-carboxypeptidase A C-terminal domain-like"/>
    <property type="match status" value="1"/>
</dbReference>
<evidence type="ECO:0000313" key="9">
    <source>
        <dbReference type="Proteomes" id="UP001321700"/>
    </source>
</evidence>
<evidence type="ECO:0000256" key="5">
    <source>
        <dbReference type="ARBA" id="ARBA00022825"/>
    </source>
</evidence>
<dbReference type="InterPro" id="IPR003507">
    <property type="entry name" value="S66_fam"/>
</dbReference>
<dbReference type="Gene3D" id="3.40.50.10740">
    <property type="entry name" value="Class I glutamine amidotransferase-like"/>
    <property type="match status" value="1"/>
</dbReference>
<evidence type="ECO:0000256" key="1">
    <source>
        <dbReference type="ARBA" id="ARBA00010233"/>
    </source>
</evidence>
<protein>
    <submittedName>
        <fullName evidence="8">LD-carboxypeptidase</fullName>
    </submittedName>
</protein>
<keyword evidence="4" id="KW-0378">Hydrolase</keyword>
<gene>
    <name evidence="8" type="ORF">RAE19_00105</name>
</gene>
<dbReference type="Pfam" id="PF17676">
    <property type="entry name" value="Peptidase_S66C"/>
    <property type="match status" value="1"/>
</dbReference>
<name>A0ABU3KHU4_9BURK</name>
<evidence type="ECO:0000256" key="3">
    <source>
        <dbReference type="ARBA" id="ARBA00022670"/>
    </source>
</evidence>
<keyword evidence="3" id="KW-0645">Protease</keyword>
<keyword evidence="9" id="KW-1185">Reference proteome</keyword>
<evidence type="ECO:0000313" key="8">
    <source>
        <dbReference type="EMBL" id="MDT7517161.1"/>
    </source>
</evidence>
<comment type="similarity">
    <text evidence="1">Belongs to the peptidase S66 family.</text>
</comment>
<dbReference type="PANTHER" id="PTHR30237:SF2">
    <property type="entry name" value="MUREIN TETRAPEPTIDE CARBOXYPEPTIDASE"/>
    <property type="match status" value="1"/>
</dbReference>
<dbReference type="Pfam" id="PF02016">
    <property type="entry name" value="Peptidase_S66"/>
    <property type="match status" value="1"/>
</dbReference>
<evidence type="ECO:0000256" key="2">
    <source>
        <dbReference type="ARBA" id="ARBA00022645"/>
    </source>
</evidence>
<proteinExistence type="inferred from homology"/>
<sequence length="312" mass="34216">MSLVKKVIYLYSPSGAVRDRAAFKRGVRRLTELGYDVEVDQDALTRFERFAGDDATRIRAVERAANSGADVALITRGGYGITRVIDRLPYTSIASAIENGTQFVGISDFTALQLALFAQTGARTWAGPALCEGFGVGGVSGEIPDDIMEDCFADLLMGQGEGTGWRQDRNGHISETDFVIEDATLWGGNLTVLTSLIGTPYFPDIREGILFLEDVAEHPYRIERMLAQLMRSGVLARQQAIVLGQFSAYKLTSHDSGFGLPKVIGWLRNQLNIPVYTNLPYGHVPTKVLLPFGLKVDLTSSGKDVLLYWGHH</sequence>
<feature type="domain" description="LD-carboxypeptidase C-terminal" evidence="7">
    <location>
        <begin position="184"/>
        <end position="298"/>
    </location>
</feature>
<dbReference type="InterPro" id="IPR029062">
    <property type="entry name" value="Class_I_gatase-like"/>
</dbReference>
<accession>A0ABU3KHU4</accession>
<keyword evidence="5" id="KW-0720">Serine protease</keyword>
<dbReference type="PIRSF" id="PIRSF028757">
    <property type="entry name" value="LD-carboxypeptidase"/>
    <property type="match status" value="1"/>
</dbReference>
<evidence type="ECO:0000259" key="6">
    <source>
        <dbReference type="Pfam" id="PF02016"/>
    </source>
</evidence>
<organism evidence="8 9">
    <name type="scientific">Rhodoferax potami</name>
    <dbReference type="NCBI Taxonomy" id="3068338"/>
    <lineage>
        <taxon>Bacteria</taxon>
        <taxon>Pseudomonadati</taxon>
        <taxon>Pseudomonadota</taxon>
        <taxon>Betaproteobacteria</taxon>
        <taxon>Burkholderiales</taxon>
        <taxon>Comamonadaceae</taxon>
        <taxon>Rhodoferax</taxon>
    </lineage>
</organism>
<dbReference type="RefSeq" id="WP_313873014.1">
    <property type="nucleotide sequence ID" value="NZ_JAVBIK010000001.1"/>
</dbReference>
<evidence type="ECO:0000259" key="7">
    <source>
        <dbReference type="Pfam" id="PF17676"/>
    </source>
</evidence>
<dbReference type="InterPro" id="IPR027461">
    <property type="entry name" value="Carboxypeptidase_A_C_sf"/>
</dbReference>
<feature type="domain" description="LD-carboxypeptidase N-terminal" evidence="6">
    <location>
        <begin position="8"/>
        <end position="127"/>
    </location>
</feature>
<dbReference type="EMBL" id="JAVBIK010000001">
    <property type="protein sequence ID" value="MDT7517161.1"/>
    <property type="molecule type" value="Genomic_DNA"/>
</dbReference>
<dbReference type="Gene3D" id="3.50.30.60">
    <property type="entry name" value="LD-carboxypeptidase A C-terminal domain-like"/>
    <property type="match status" value="1"/>
</dbReference>
<dbReference type="InterPro" id="IPR027478">
    <property type="entry name" value="LdcA_N"/>
</dbReference>
<dbReference type="InterPro" id="IPR040449">
    <property type="entry name" value="Peptidase_S66_N"/>
</dbReference>
<dbReference type="CDD" id="cd07025">
    <property type="entry name" value="Peptidase_S66"/>
    <property type="match status" value="1"/>
</dbReference>
<dbReference type="InterPro" id="IPR040921">
    <property type="entry name" value="Peptidase_S66C"/>
</dbReference>
<dbReference type="SUPFAM" id="SSF52317">
    <property type="entry name" value="Class I glutamine amidotransferase-like"/>
    <property type="match status" value="1"/>
</dbReference>